<dbReference type="STRING" id="858640.A3K86_09930"/>
<organism evidence="2 3">
    <name type="scientific">Photobacterium jeanii</name>
    <dbReference type="NCBI Taxonomy" id="858640"/>
    <lineage>
        <taxon>Bacteria</taxon>
        <taxon>Pseudomonadati</taxon>
        <taxon>Pseudomonadota</taxon>
        <taxon>Gammaproteobacteria</taxon>
        <taxon>Vibrionales</taxon>
        <taxon>Vibrionaceae</taxon>
        <taxon>Photobacterium</taxon>
    </lineage>
</organism>
<dbReference type="AlphaFoldDB" id="A0A178KJ71"/>
<feature type="chain" id="PRO_5008090374" evidence="1">
    <location>
        <begin position="23"/>
        <end position="233"/>
    </location>
</feature>
<dbReference type="Proteomes" id="UP000078503">
    <property type="component" value="Unassembled WGS sequence"/>
</dbReference>
<accession>A0A178KJ71</accession>
<keyword evidence="3" id="KW-1185">Reference proteome</keyword>
<evidence type="ECO:0000313" key="3">
    <source>
        <dbReference type="Proteomes" id="UP000078503"/>
    </source>
</evidence>
<protein>
    <submittedName>
        <fullName evidence="2">Uncharacterized protein</fullName>
    </submittedName>
</protein>
<dbReference type="EMBL" id="LVHF01000017">
    <property type="protein sequence ID" value="OAN16754.1"/>
    <property type="molecule type" value="Genomic_DNA"/>
</dbReference>
<comment type="caution">
    <text evidence="2">The sequence shown here is derived from an EMBL/GenBank/DDBJ whole genome shotgun (WGS) entry which is preliminary data.</text>
</comment>
<evidence type="ECO:0000256" key="1">
    <source>
        <dbReference type="SAM" id="SignalP"/>
    </source>
</evidence>
<gene>
    <name evidence="2" type="ORF">A3K86_09930</name>
</gene>
<keyword evidence="1" id="KW-0732">Signal</keyword>
<dbReference type="OrthoDB" id="6397565at2"/>
<reference evidence="2 3" key="1">
    <citation type="submission" date="2016-03" db="EMBL/GenBank/DDBJ databases">
        <title>Photobacterium proteolyticum sp. nov. a protease producing bacterium isolated from ocean sediments of Laizhou Bay.</title>
        <authorList>
            <person name="Li Y."/>
        </authorList>
    </citation>
    <scope>NUCLEOTIDE SEQUENCE [LARGE SCALE GENOMIC DNA]</scope>
    <source>
        <strain evidence="2 3">R-40508</strain>
    </source>
</reference>
<name>A0A178KJ71_9GAMM</name>
<dbReference type="PROSITE" id="PS51257">
    <property type="entry name" value="PROKAR_LIPOPROTEIN"/>
    <property type="match status" value="1"/>
</dbReference>
<evidence type="ECO:0000313" key="2">
    <source>
        <dbReference type="EMBL" id="OAN16754.1"/>
    </source>
</evidence>
<dbReference type="RefSeq" id="WP_068330747.1">
    <property type="nucleotide sequence ID" value="NZ_LVHF01000017.1"/>
</dbReference>
<proteinExistence type="predicted"/>
<feature type="signal peptide" evidence="1">
    <location>
        <begin position="1"/>
        <end position="22"/>
    </location>
</feature>
<sequence length="233" mass="24980">MKKTLLASLCLFTLAGCGVNSSIEVDDAIKAQPELAVKTSGMFWGLGRSGNFDMAGLYKGKYSRDKSSSTWLPYDSVSAEMTARVTNVSSNQSWDLLCGGGYKGVNFGGIAVGSSDPYTCQIMANDKNIGKVELRDKSGVIKMGIAKEVQGYIEMNAIRYQLESDHKVAGSFTSSENPLGFHVSQNGKRIAAIYTNGSIALQMQPNLSDAEKDVMAVATIASALSWRAESDTE</sequence>